<evidence type="ECO:0000256" key="1">
    <source>
        <dbReference type="SAM" id="MobiDB-lite"/>
    </source>
</evidence>
<sequence length="245" mass="28066">MRHGNRWRRSWVVVDEGRDEAEVRGEEPAAVAGRKRRFAEERRPGEGEGEREGKRVKRAVERAPRGRNVERKQEVVQMMGVWSLQKREGGQEQEKEYKQEEFQERVWNLQMQEVKPEEIQELVEDSDEDDEEALVIRFPMAGKRLPGTISPPRKTVSGKTVPGKAISGKTVAGKTVAGKTVPRKTVPRKTVPRKTVPQSKNEESEDDGAGMEDSETEESEVEVVEWEDESDDDGEESEWDDEDYM</sequence>
<accession>R1GTB5</accession>
<dbReference type="Proteomes" id="UP000013521">
    <property type="component" value="Unassembled WGS sequence"/>
</dbReference>
<feature type="compositionally biased region" description="Basic residues" evidence="1">
    <location>
        <begin position="181"/>
        <end position="192"/>
    </location>
</feature>
<protein>
    <submittedName>
        <fullName evidence="2">Uncharacterized protein</fullName>
    </submittedName>
</protein>
<name>R1GTB5_BOTPV</name>
<gene>
    <name evidence="2" type="ORF">UCRNP2_3904</name>
</gene>
<evidence type="ECO:0000313" key="3">
    <source>
        <dbReference type="Proteomes" id="UP000013521"/>
    </source>
</evidence>
<dbReference type="KEGG" id="npa:UCRNP2_3904"/>
<dbReference type="OrthoDB" id="1932706at2759"/>
<proteinExistence type="predicted"/>
<organism evidence="2 3">
    <name type="scientific">Botryosphaeria parva (strain UCR-NP2)</name>
    <name type="common">Grapevine canker fungus</name>
    <name type="synonym">Neofusicoccum parvum</name>
    <dbReference type="NCBI Taxonomy" id="1287680"/>
    <lineage>
        <taxon>Eukaryota</taxon>
        <taxon>Fungi</taxon>
        <taxon>Dikarya</taxon>
        <taxon>Ascomycota</taxon>
        <taxon>Pezizomycotina</taxon>
        <taxon>Dothideomycetes</taxon>
        <taxon>Dothideomycetes incertae sedis</taxon>
        <taxon>Botryosphaeriales</taxon>
        <taxon>Botryosphaeriaceae</taxon>
        <taxon>Neofusicoccum</taxon>
    </lineage>
</organism>
<feature type="region of interest" description="Disordered" evidence="1">
    <location>
        <begin position="18"/>
        <end position="67"/>
    </location>
</feature>
<reference evidence="3" key="1">
    <citation type="journal article" date="2013" name="Genome Announc.">
        <title>Draft genome sequence of Neofusicoccum parvum isolate UCR-NP2, a fungal vascular pathogen associated with grapevine cankers.</title>
        <authorList>
            <person name="Blanco-Ulate B."/>
            <person name="Rolshausen P."/>
            <person name="Cantu D."/>
        </authorList>
    </citation>
    <scope>NUCLEOTIDE SEQUENCE [LARGE SCALE GENOMIC DNA]</scope>
    <source>
        <strain evidence="3">UCR-NP2</strain>
    </source>
</reference>
<feature type="region of interest" description="Disordered" evidence="1">
    <location>
        <begin position="143"/>
        <end position="245"/>
    </location>
</feature>
<dbReference type="AlphaFoldDB" id="R1GTB5"/>
<feature type="compositionally biased region" description="Acidic residues" evidence="1">
    <location>
        <begin position="203"/>
        <end position="245"/>
    </location>
</feature>
<feature type="compositionally biased region" description="Basic and acidic residues" evidence="1">
    <location>
        <begin position="38"/>
        <end position="67"/>
    </location>
</feature>
<evidence type="ECO:0000313" key="2">
    <source>
        <dbReference type="EMBL" id="EOD49329.1"/>
    </source>
</evidence>
<dbReference type="HOGENOM" id="CLU_1133444_0_0_1"/>
<dbReference type="EMBL" id="KB916090">
    <property type="protein sequence ID" value="EOD49329.1"/>
    <property type="molecule type" value="Genomic_DNA"/>
</dbReference>